<proteinExistence type="predicted"/>
<reference evidence="1" key="1">
    <citation type="journal article" date="2004" name="Nature">
        <title>Genome duplication in the teleost fish Tetraodon nigroviridis reveals the early vertebrate proto-karyotype.</title>
        <authorList>
            <person name="Jaillon O."/>
            <person name="Aury J.-M."/>
            <person name="Brunet F."/>
            <person name="Petit J.-L."/>
            <person name="Stange-Thomann N."/>
            <person name="Mauceli E."/>
            <person name="Bouneau L."/>
            <person name="Fischer C."/>
            <person name="Ozouf-Costaz C."/>
            <person name="Bernot A."/>
            <person name="Nicaud S."/>
            <person name="Jaffe D."/>
            <person name="Fisher S."/>
            <person name="Lutfalla G."/>
            <person name="Dossat C."/>
            <person name="Segurens B."/>
            <person name="Dasilva C."/>
            <person name="Salanoubat M."/>
            <person name="Levy M."/>
            <person name="Boudet N."/>
            <person name="Castellano S."/>
            <person name="Anthouard V."/>
            <person name="Jubin C."/>
            <person name="Castelli V."/>
            <person name="Katinka M."/>
            <person name="Vacherie B."/>
            <person name="Biemont C."/>
            <person name="Skalli Z."/>
            <person name="Cattolico L."/>
            <person name="Poulain J."/>
            <person name="De Berardinis V."/>
            <person name="Cruaud C."/>
            <person name="Duprat S."/>
            <person name="Brottier P."/>
            <person name="Coutanceau J.-P."/>
            <person name="Gouzy J."/>
            <person name="Parra G."/>
            <person name="Lardier G."/>
            <person name="Chapple C."/>
            <person name="McKernan K.J."/>
            <person name="McEwan P."/>
            <person name="Bosak S."/>
            <person name="Kellis M."/>
            <person name="Volff J.-N."/>
            <person name="Guigo R."/>
            <person name="Zody M.C."/>
            <person name="Mesirov J."/>
            <person name="Lindblad-Toh K."/>
            <person name="Birren B."/>
            <person name="Nusbaum C."/>
            <person name="Kahn D."/>
            <person name="Robinson-Rechavi M."/>
            <person name="Laudet V."/>
            <person name="Schachter V."/>
            <person name="Quetier F."/>
            <person name="Saurin W."/>
            <person name="Scarpelli C."/>
            <person name="Wincker P."/>
            <person name="Lander E.S."/>
            <person name="Weissenbach J."/>
            <person name="Roest Crollius H."/>
        </authorList>
    </citation>
    <scope>NUCLEOTIDE SEQUENCE [LARGE SCALE GENOMIC DNA]</scope>
</reference>
<gene>
    <name evidence="1" type="ORF">GSTENG00010444001</name>
</gene>
<dbReference type="AlphaFoldDB" id="Q4SY94"/>
<name>Q4SY94_TETNG</name>
<reference evidence="1" key="2">
    <citation type="submission" date="2004-02" db="EMBL/GenBank/DDBJ databases">
        <authorList>
            <consortium name="Genoscope"/>
            <consortium name="Whitehead Institute Centre for Genome Research"/>
        </authorList>
    </citation>
    <scope>NUCLEOTIDE SEQUENCE</scope>
</reference>
<dbReference type="EMBL" id="CAAE01012143">
    <property type="protein sequence ID" value="CAF94388.1"/>
    <property type="molecule type" value="Genomic_DNA"/>
</dbReference>
<sequence length="43" mass="4903">STAASTCWPGDNRERNSSLIYMKDLLLTRSSCWKLAITSFSYQ</sequence>
<feature type="non-terminal residue" evidence="1">
    <location>
        <position position="1"/>
    </location>
</feature>
<organism evidence="1">
    <name type="scientific">Tetraodon nigroviridis</name>
    <name type="common">Spotted green pufferfish</name>
    <name type="synonym">Chelonodon nigroviridis</name>
    <dbReference type="NCBI Taxonomy" id="99883"/>
    <lineage>
        <taxon>Eukaryota</taxon>
        <taxon>Metazoa</taxon>
        <taxon>Chordata</taxon>
        <taxon>Craniata</taxon>
        <taxon>Vertebrata</taxon>
        <taxon>Euteleostomi</taxon>
        <taxon>Actinopterygii</taxon>
        <taxon>Neopterygii</taxon>
        <taxon>Teleostei</taxon>
        <taxon>Neoteleostei</taxon>
        <taxon>Acanthomorphata</taxon>
        <taxon>Eupercaria</taxon>
        <taxon>Tetraodontiformes</taxon>
        <taxon>Tetradontoidea</taxon>
        <taxon>Tetraodontidae</taxon>
        <taxon>Tetraodon</taxon>
    </lineage>
</organism>
<comment type="caution">
    <text evidence="1">The sequence shown here is derived from an EMBL/GenBank/DDBJ whole genome shotgun (WGS) entry which is preliminary data.</text>
</comment>
<accession>Q4SY94</accession>
<dbReference type="KEGG" id="tng:GSTEN00010444G001"/>
<evidence type="ECO:0000313" key="1">
    <source>
        <dbReference type="EMBL" id="CAF94388.1"/>
    </source>
</evidence>
<protein>
    <submittedName>
        <fullName evidence="1">(spotted green pufferfish) hypothetical protein</fullName>
    </submittedName>
</protein>